<dbReference type="Proteomes" id="UP001209540">
    <property type="component" value="Unassembled WGS sequence"/>
</dbReference>
<proteinExistence type="predicted"/>
<evidence type="ECO:0000259" key="3">
    <source>
        <dbReference type="PROSITE" id="PS50238"/>
    </source>
</evidence>
<dbReference type="PANTHER" id="PTHR15228">
    <property type="entry name" value="SPERMATHECAL PHYSIOLOGY VARIANT"/>
    <property type="match status" value="1"/>
</dbReference>
<feature type="domain" description="Rho-GAP" evidence="3">
    <location>
        <begin position="59"/>
        <end position="255"/>
    </location>
</feature>
<dbReference type="InterPro" id="IPR000198">
    <property type="entry name" value="RhoGAP_dom"/>
</dbReference>
<organism evidence="4 5">
    <name type="scientific">Phascolomyces articulosus</name>
    <dbReference type="NCBI Taxonomy" id="60185"/>
    <lineage>
        <taxon>Eukaryota</taxon>
        <taxon>Fungi</taxon>
        <taxon>Fungi incertae sedis</taxon>
        <taxon>Mucoromycota</taxon>
        <taxon>Mucoromycotina</taxon>
        <taxon>Mucoromycetes</taxon>
        <taxon>Mucorales</taxon>
        <taxon>Lichtheimiaceae</taxon>
        <taxon>Phascolomyces</taxon>
    </lineage>
</organism>
<feature type="compositionally biased region" description="Basic and acidic residues" evidence="2">
    <location>
        <begin position="286"/>
        <end position="298"/>
    </location>
</feature>
<dbReference type="SUPFAM" id="SSF48350">
    <property type="entry name" value="GTPase activation domain, GAP"/>
    <property type="match status" value="1"/>
</dbReference>
<dbReference type="GO" id="GO:0005096">
    <property type="term" value="F:GTPase activator activity"/>
    <property type="evidence" value="ECO:0007669"/>
    <property type="project" value="UniProtKB-KW"/>
</dbReference>
<dbReference type="PROSITE" id="PS50238">
    <property type="entry name" value="RHOGAP"/>
    <property type="match status" value="1"/>
</dbReference>
<dbReference type="EMBL" id="JAIXMP010000005">
    <property type="protein sequence ID" value="KAI9273030.1"/>
    <property type="molecule type" value="Genomic_DNA"/>
</dbReference>
<dbReference type="AlphaFoldDB" id="A0AAD5K7W5"/>
<reference evidence="4" key="2">
    <citation type="submission" date="2023-02" db="EMBL/GenBank/DDBJ databases">
        <authorList>
            <consortium name="DOE Joint Genome Institute"/>
            <person name="Mondo S.J."/>
            <person name="Chang Y."/>
            <person name="Wang Y."/>
            <person name="Ahrendt S."/>
            <person name="Andreopoulos W."/>
            <person name="Barry K."/>
            <person name="Beard J."/>
            <person name="Benny G.L."/>
            <person name="Blankenship S."/>
            <person name="Bonito G."/>
            <person name="Cuomo C."/>
            <person name="Desiro A."/>
            <person name="Gervers K.A."/>
            <person name="Hundley H."/>
            <person name="Kuo A."/>
            <person name="LaButti K."/>
            <person name="Lang B.F."/>
            <person name="Lipzen A."/>
            <person name="O'Donnell K."/>
            <person name="Pangilinan J."/>
            <person name="Reynolds N."/>
            <person name="Sandor L."/>
            <person name="Smith M.W."/>
            <person name="Tsang A."/>
            <person name="Grigoriev I.V."/>
            <person name="Stajich J.E."/>
            <person name="Spatafora J.W."/>
        </authorList>
    </citation>
    <scope>NUCLEOTIDE SEQUENCE</scope>
    <source>
        <strain evidence="4">RSA 2281</strain>
    </source>
</reference>
<evidence type="ECO:0000313" key="5">
    <source>
        <dbReference type="Proteomes" id="UP001209540"/>
    </source>
</evidence>
<sequence>MATSFEIPGVFNNAQIERIRSWWKKVNPKGQNFKDMGVPVTEKGVFGIPLSESIKYAHSSISYIDDRTGKQCFGAIPTVIAKCGSFLKEEALSSKGIFRLCGNVKRVGLLQTIFDTPDEEYGAKLDWRGYTTYDAASILRRFLIYLPEPVITHDYYKLFRETIDMTFESQDLKVNAYQKLIEQLPLPNQYLLLYLLDLLGVFAMHTETTLMDIPSLAVIFTPGILCHPDDKMNPASYKVSQRVIHFLIEHQSQFLMPEVPETTEDNQARRASSTDGTKTGIIGTDTSKDQQEQRRKTEPQIMRNPSLYSNISTNTVLPSPCEDLFNPSVVNRRKNALLARGLRRSKTAPIRRRRYDSPQVVHVNRYPSQGANAHTKWLQRQQENNSNRSSLLAH</sequence>
<dbReference type="InterPro" id="IPR051025">
    <property type="entry name" value="RhoGAP"/>
</dbReference>
<feature type="region of interest" description="Disordered" evidence="2">
    <location>
        <begin position="262"/>
        <end position="299"/>
    </location>
</feature>
<dbReference type="Pfam" id="PF00620">
    <property type="entry name" value="RhoGAP"/>
    <property type="match status" value="1"/>
</dbReference>
<gene>
    <name evidence="4" type="ORF">BDA99DRAFT_499827</name>
</gene>
<evidence type="ECO:0000313" key="4">
    <source>
        <dbReference type="EMBL" id="KAI9273030.1"/>
    </source>
</evidence>
<dbReference type="InterPro" id="IPR008936">
    <property type="entry name" value="Rho_GTPase_activation_prot"/>
</dbReference>
<evidence type="ECO:0000256" key="1">
    <source>
        <dbReference type="ARBA" id="ARBA00022468"/>
    </source>
</evidence>
<dbReference type="PANTHER" id="PTHR15228:SF25">
    <property type="entry name" value="F-BAR DOMAIN-CONTAINING PROTEIN"/>
    <property type="match status" value="1"/>
</dbReference>
<evidence type="ECO:0000256" key="2">
    <source>
        <dbReference type="SAM" id="MobiDB-lite"/>
    </source>
</evidence>
<dbReference type="Gene3D" id="1.10.555.10">
    <property type="entry name" value="Rho GTPase activation protein"/>
    <property type="match status" value="1"/>
</dbReference>
<reference evidence="4" key="1">
    <citation type="journal article" date="2022" name="IScience">
        <title>Evolution of zygomycete secretomes and the origins of terrestrial fungal ecologies.</title>
        <authorList>
            <person name="Chang Y."/>
            <person name="Wang Y."/>
            <person name="Mondo S."/>
            <person name="Ahrendt S."/>
            <person name="Andreopoulos W."/>
            <person name="Barry K."/>
            <person name="Beard J."/>
            <person name="Benny G.L."/>
            <person name="Blankenship S."/>
            <person name="Bonito G."/>
            <person name="Cuomo C."/>
            <person name="Desiro A."/>
            <person name="Gervers K.A."/>
            <person name="Hundley H."/>
            <person name="Kuo A."/>
            <person name="LaButti K."/>
            <person name="Lang B.F."/>
            <person name="Lipzen A."/>
            <person name="O'Donnell K."/>
            <person name="Pangilinan J."/>
            <person name="Reynolds N."/>
            <person name="Sandor L."/>
            <person name="Smith M.E."/>
            <person name="Tsang A."/>
            <person name="Grigoriev I.V."/>
            <person name="Stajich J.E."/>
            <person name="Spatafora J.W."/>
        </authorList>
    </citation>
    <scope>NUCLEOTIDE SEQUENCE</scope>
    <source>
        <strain evidence="4">RSA 2281</strain>
    </source>
</reference>
<accession>A0AAD5K7W5</accession>
<name>A0AAD5K7W5_9FUNG</name>
<feature type="compositionally biased region" description="Low complexity" evidence="2">
    <location>
        <begin position="273"/>
        <end position="285"/>
    </location>
</feature>
<protein>
    <submittedName>
        <fullName evidence="4">Rho GTPase activation protein</fullName>
    </submittedName>
</protein>
<keyword evidence="5" id="KW-1185">Reference proteome</keyword>
<comment type="caution">
    <text evidence="4">The sequence shown here is derived from an EMBL/GenBank/DDBJ whole genome shotgun (WGS) entry which is preliminary data.</text>
</comment>
<dbReference type="GO" id="GO:0060237">
    <property type="term" value="P:regulation of fungal-type cell wall organization"/>
    <property type="evidence" value="ECO:0007669"/>
    <property type="project" value="TreeGrafter"/>
</dbReference>
<dbReference type="GO" id="GO:0007165">
    <property type="term" value="P:signal transduction"/>
    <property type="evidence" value="ECO:0007669"/>
    <property type="project" value="InterPro"/>
</dbReference>
<keyword evidence="1" id="KW-0343">GTPase activation</keyword>
<dbReference type="GO" id="GO:0005938">
    <property type="term" value="C:cell cortex"/>
    <property type="evidence" value="ECO:0007669"/>
    <property type="project" value="TreeGrafter"/>
</dbReference>
<dbReference type="SMART" id="SM00324">
    <property type="entry name" value="RhoGAP"/>
    <property type="match status" value="1"/>
</dbReference>